<gene>
    <name evidence="2" type="ORF">SAMN04488544_0665</name>
</gene>
<reference evidence="3" key="1">
    <citation type="submission" date="2016-10" db="EMBL/GenBank/DDBJ databases">
        <authorList>
            <person name="Varghese N."/>
            <person name="Submissions S."/>
        </authorList>
    </citation>
    <scope>NUCLEOTIDE SEQUENCE [LARGE SCALE GENOMIC DNA]</scope>
    <source>
        <strain evidence="3">DSM 21743</strain>
    </source>
</reference>
<evidence type="ECO:0000256" key="1">
    <source>
        <dbReference type="SAM" id="MobiDB-lite"/>
    </source>
</evidence>
<accession>A0A1H2LRK7</accession>
<dbReference type="AlphaFoldDB" id="A0A1H2LRK7"/>
<organism evidence="2 3">
    <name type="scientific">Microlunatus sagamiharensis</name>
    <dbReference type="NCBI Taxonomy" id="546874"/>
    <lineage>
        <taxon>Bacteria</taxon>
        <taxon>Bacillati</taxon>
        <taxon>Actinomycetota</taxon>
        <taxon>Actinomycetes</taxon>
        <taxon>Propionibacteriales</taxon>
        <taxon>Propionibacteriaceae</taxon>
        <taxon>Microlunatus</taxon>
    </lineage>
</organism>
<proteinExistence type="predicted"/>
<name>A0A1H2LRK7_9ACTN</name>
<dbReference type="Proteomes" id="UP000198825">
    <property type="component" value="Chromosome I"/>
</dbReference>
<evidence type="ECO:0000313" key="2">
    <source>
        <dbReference type="EMBL" id="SDU83318.1"/>
    </source>
</evidence>
<dbReference type="STRING" id="546874.SAMN04488544_0665"/>
<dbReference type="RefSeq" id="WP_091073236.1">
    <property type="nucleotide sequence ID" value="NZ_LT629799.1"/>
</dbReference>
<evidence type="ECO:0008006" key="4">
    <source>
        <dbReference type="Google" id="ProtNLM"/>
    </source>
</evidence>
<keyword evidence="3" id="KW-1185">Reference proteome</keyword>
<protein>
    <recommendedName>
        <fullName evidence="4">EcsC protein family protein</fullName>
    </recommendedName>
</protein>
<dbReference type="EMBL" id="LT629799">
    <property type="protein sequence ID" value="SDU83318.1"/>
    <property type="molecule type" value="Genomic_DNA"/>
</dbReference>
<sequence length="222" mass="22641">MTDPAAPRGPSAEEGSDDRDGLVERALNRAVSMNADLARRHVARFGGGKSGTALLKRLDRQYRSTVAGSSAAVGASAIVPGFGTAAGVALSGAQVLATLEATMLYVLSYAEATGVAVDDVDRRRVLLMAVLLGKDGTALVEKALGNSDARWGTLLANGVPAQVVQQVGRQLRGRFLAKFGVTQVALSLARLLPFGAGAAVGGITGAASAGVVIKATRKAFAR</sequence>
<feature type="region of interest" description="Disordered" evidence="1">
    <location>
        <begin position="1"/>
        <end position="20"/>
    </location>
</feature>
<dbReference type="OrthoDB" id="5244605at2"/>
<evidence type="ECO:0000313" key="3">
    <source>
        <dbReference type="Proteomes" id="UP000198825"/>
    </source>
</evidence>